<dbReference type="SUPFAM" id="SSF50969">
    <property type="entry name" value="YVTN repeat-like/Quinoprotein amine dehydrogenase"/>
    <property type="match status" value="1"/>
</dbReference>
<reference evidence="1 2" key="1">
    <citation type="journal article" date="2015" name="Nature">
        <title>rRNA introns, odd ribosomes, and small enigmatic genomes across a large radiation of phyla.</title>
        <authorList>
            <person name="Brown C.T."/>
            <person name="Hug L.A."/>
            <person name="Thomas B.C."/>
            <person name="Sharon I."/>
            <person name="Castelle C.J."/>
            <person name="Singh A."/>
            <person name="Wilkins M.J."/>
            <person name="Williams K.H."/>
            <person name="Banfield J.F."/>
        </authorList>
    </citation>
    <scope>NUCLEOTIDE SEQUENCE [LARGE SCALE GENOMIC DNA]</scope>
</reference>
<dbReference type="InterPro" id="IPR015943">
    <property type="entry name" value="WD40/YVTN_repeat-like_dom_sf"/>
</dbReference>
<accession>A0A0G1NYM9</accession>
<name>A0A0G1NYM9_9BACT</name>
<gene>
    <name evidence="1" type="ORF">UX39_C0028G0001</name>
</gene>
<protein>
    <submittedName>
        <fullName evidence="1">Cadherin family protein</fullName>
    </submittedName>
</protein>
<evidence type="ECO:0000313" key="1">
    <source>
        <dbReference type="EMBL" id="KKU25477.1"/>
    </source>
</evidence>
<proteinExistence type="predicted"/>
<dbReference type="EMBL" id="LCMA01000028">
    <property type="protein sequence ID" value="KKU25477.1"/>
    <property type="molecule type" value="Genomic_DNA"/>
</dbReference>
<sequence length="576" mass="63167">MSKIKFIFLFGTLSLFFGVPLISRGIEVSSPPFIPALSGGISFENSPNDDVNDVAVLNNYLYAALRRYDDNSKKFIGALKIFDASDHAAPLEIASHNVDANLNSLFVEVNYLYAAGYSEADDKSFFYIFDITIPSAPTVVSTTELPATFQGVNDIKISGNYAYFASEAGGFGVIDISDLSAPVIKDTYNPKAGNIFYSVAISGTAIYVLGNNDLYSIDASDTASLQEVDRFYVGRDDSRREIFINGNYLYVPYQGNLRVIEILDDGALQSRGYYYPPDKLGAGDIAVSGSYLYATGQWGSELMVFDASDPTSPVRLGIYNSFSSTPHIFISNGYAFVFGPKSINIVKVSNGVKNVSDNQTDNNDAAATPWLLPDSAPDLALAGRMKGKILLQTESKGEAWYIHPKELKRYYLGRPKDAFSVMRSKGYGISNANLAKIPSNTDSFKGDMNLRQRMSGKILLQVESKGEAWYVHPKNLKRYYLGRPADAFSVMRRLGGGISNDNLAKIPSASSAFFTTNSVTYMKKTVKTSRGDFSIDLLIADLSNPKVKILTPRIIRTAPARTVRISGCFTIPEPRI</sequence>
<dbReference type="Gene3D" id="2.130.10.10">
    <property type="entry name" value="YVTN repeat-like/Quinoprotein amine dehydrogenase"/>
    <property type="match status" value="1"/>
</dbReference>
<comment type="caution">
    <text evidence="1">The sequence shown here is derived from an EMBL/GenBank/DDBJ whole genome shotgun (WGS) entry which is preliminary data.</text>
</comment>
<evidence type="ECO:0000313" key="2">
    <source>
        <dbReference type="Proteomes" id="UP000034175"/>
    </source>
</evidence>
<dbReference type="Proteomes" id="UP000034175">
    <property type="component" value="Unassembled WGS sequence"/>
</dbReference>
<dbReference type="InterPro" id="IPR013211">
    <property type="entry name" value="LVIVD"/>
</dbReference>
<dbReference type="AlphaFoldDB" id="A0A0G1NYM9"/>
<dbReference type="Pfam" id="PF08309">
    <property type="entry name" value="LVIVD"/>
    <property type="match status" value="4"/>
</dbReference>
<organism evidence="1 2">
    <name type="scientific">Candidatus Magasanikbacteria bacterium GW2011_GWA2_46_17</name>
    <dbReference type="NCBI Taxonomy" id="1619042"/>
    <lineage>
        <taxon>Bacteria</taxon>
        <taxon>Candidatus Magasanikiibacteriota</taxon>
    </lineage>
</organism>
<dbReference type="InterPro" id="IPR011044">
    <property type="entry name" value="Quino_amine_DH_bsu"/>
</dbReference>